<keyword evidence="3" id="KW-1185">Reference proteome</keyword>
<evidence type="ECO:0000256" key="1">
    <source>
        <dbReference type="SAM" id="MobiDB-lite"/>
    </source>
</evidence>
<evidence type="ECO:0000313" key="2">
    <source>
        <dbReference type="EMBL" id="KAF7844768.1"/>
    </source>
</evidence>
<feature type="region of interest" description="Disordered" evidence="1">
    <location>
        <begin position="1"/>
        <end position="36"/>
    </location>
</feature>
<dbReference type="AlphaFoldDB" id="A0A834XK72"/>
<dbReference type="EMBL" id="JAAIUW010000001">
    <property type="protein sequence ID" value="KAF7844768.1"/>
    <property type="molecule type" value="Genomic_DNA"/>
</dbReference>
<sequence length="36" mass="4047">MRQQKARPSLPVTIAESGQHDLTTAENPDSIRQAIW</sequence>
<proteinExistence type="predicted"/>
<accession>A0A834XK72</accession>
<protein>
    <submittedName>
        <fullName evidence="2">Uncharacterized protein</fullName>
    </submittedName>
</protein>
<name>A0A834XK72_9FABA</name>
<dbReference type="Proteomes" id="UP000634136">
    <property type="component" value="Unassembled WGS sequence"/>
</dbReference>
<gene>
    <name evidence="2" type="ORF">G2W53_001673</name>
</gene>
<evidence type="ECO:0000313" key="3">
    <source>
        <dbReference type="Proteomes" id="UP000634136"/>
    </source>
</evidence>
<organism evidence="2 3">
    <name type="scientific">Senna tora</name>
    <dbReference type="NCBI Taxonomy" id="362788"/>
    <lineage>
        <taxon>Eukaryota</taxon>
        <taxon>Viridiplantae</taxon>
        <taxon>Streptophyta</taxon>
        <taxon>Embryophyta</taxon>
        <taxon>Tracheophyta</taxon>
        <taxon>Spermatophyta</taxon>
        <taxon>Magnoliopsida</taxon>
        <taxon>eudicotyledons</taxon>
        <taxon>Gunneridae</taxon>
        <taxon>Pentapetalae</taxon>
        <taxon>rosids</taxon>
        <taxon>fabids</taxon>
        <taxon>Fabales</taxon>
        <taxon>Fabaceae</taxon>
        <taxon>Caesalpinioideae</taxon>
        <taxon>Cassia clade</taxon>
        <taxon>Senna</taxon>
    </lineage>
</organism>
<comment type="caution">
    <text evidence="2">The sequence shown here is derived from an EMBL/GenBank/DDBJ whole genome shotgun (WGS) entry which is preliminary data.</text>
</comment>
<reference evidence="2" key="1">
    <citation type="submission" date="2020-09" db="EMBL/GenBank/DDBJ databases">
        <title>Genome-Enabled Discovery of Anthraquinone Biosynthesis in Senna tora.</title>
        <authorList>
            <person name="Kang S.-H."/>
            <person name="Pandey R.P."/>
            <person name="Lee C.-M."/>
            <person name="Sim J.-S."/>
            <person name="Jeong J.-T."/>
            <person name="Choi B.-S."/>
            <person name="Jung M."/>
            <person name="Ginzburg D."/>
            <person name="Zhao K."/>
            <person name="Won S.Y."/>
            <person name="Oh T.-J."/>
            <person name="Yu Y."/>
            <person name="Kim N.-H."/>
            <person name="Lee O.R."/>
            <person name="Lee T.-H."/>
            <person name="Bashyal P."/>
            <person name="Kim T.-S."/>
            <person name="Lee W.-H."/>
            <person name="Kawkins C."/>
            <person name="Kim C.-K."/>
            <person name="Kim J.S."/>
            <person name="Ahn B.O."/>
            <person name="Rhee S.Y."/>
            <person name="Sohng J.K."/>
        </authorList>
    </citation>
    <scope>NUCLEOTIDE SEQUENCE</scope>
    <source>
        <tissue evidence="2">Leaf</tissue>
    </source>
</reference>